<evidence type="ECO:0000313" key="2">
    <source>
        <dbReference type="EMBL" id="NKX93884.1"/>
    </source>
</evidence>
<feature type="region of interest" description="Disordered" evidence="1">
    <location>
        <begin position="35"/>
        <end position="56"/>
    </location>
</feature>
<feature type="region of interest" description="Disordered" evidence="1">
    <location>
        <begin position="1"/>
        <end position="23"/>
    </location>
</feature>
<accession>A0A9X5FG97</accession>
<evidence type="ECO:0000313" key="3">
    <source>
        <dbReference type="Proteomes" id="UP000774283"/>
    </source>
</evidence>
<keyword evidence="3" id="KW-1185">Reference proteome</keyword>
<proteinExistence type="predicted"/>
<dbReference type="RefSeq" id="WP_168447962.1">
    <property type="nucleotide sequence ID" value="NZ_JAAXOW010000004.1"/>
</dbReference>
<comment type="caution">
    <text evidence="2">The sequence shown here is derived from an EMBL/GenBank/DDBJ whole genome shotgun (WGS) entry which is preliminary data.</text>
</comment>
<dbReference type="AlphaFoldDB" id="A0A9X5FG97"/>
<protein>
    <submittedName>
        <fullName evidence="2">Heme biosynthesis protein HemY</fullName>
    </submittedName>
</protein>
<dbReference type="Proteomes" id="UP000774283">
    <property type="component" value="Unassembled WGS sequence"/>
</dbReference>
<gene>
    <name evidence="2" type="ORF">HF995_11485</name>
</gene>
<dbReference type="EMBL" id="JAAXOW010000004">
    <property type="protein sequence ID" value="NKX93884.1"/>
    <property type="molecule type" value="Genomic_DNA"/>
</dbReference>
<organism evidence="2 3">
    <name type="scientific">Sanguibacter hominis ATCC BAA-789</name>
    <dbReference type="NCBI Taxonomy" id="1312740"/>
    <lineage>
        <taxon>Bacteria</taxon>
        <taxon>Bacillati</taxon>
        <taxon>Actinomycetota</taxon>
        <taxon>Actinomycetes</taxon>
        <taxon>Micrococcales</taxon>
        <taxon>Sanguibacteraceae</taxon>
        <taxon>Sanguibacter</taxon>
    </lineage>
</organism>
<evidence type="ECO:0000256" key="1">
    <source>
        <dbReference type="SAM" id="MobiDB-lite"/>
    </source>
</evidence>
<name>A0A9X5FG97_9MICO</name>
<reference evidence="2 3" key="1">
    <citation type="submission" date="2020-04" db="EMBL/GenBank/DDBJ databases">
        <title>MicrobeNet Type strains.</title>
        <authorList>
            <person name="Nicholson A.C."/>
        </authorList>
    </citation>
    <scope>NUCLEOTIDE SEQUENCE [LARGE SCALE GENOMIC DNA]</scope>
    <source>
        <strain evidence="2 3">ATCC BAA-789</strain>
    </source>
</reference>
<sequence length="56" mass="6297">MTEHTNAPAPDPAAVRFSQLPERVEPHDYVESVDVADVPDPEMGRDPNTEWMLKHA</sequence>